<accession>L7VX79</accession>
<keyword evidence="1" id="KW-0812">Transmembrane</keyword>
<evidence type="ECO:0008006" key="3">
    <source>
        <dbReference type="Google" id="ProtNLM"/>
    </source>
</evidence>
<proteinExistence type="predicted"/>
<evidence type="ECO:0000313" key="2">
    <source>
        <dbReference type="EMBL" id="AGC72229.1"/>
    </source>
</evidence>
<keyword evidence="1" id="KW-1133">Transmembrane helix</keyword>
<evidence type="ECO:0000256" key="1">
    <source>
        <dbReference type="SAM" id="Phobius"/>
    </source>
</evidence>
<protein>
    <recommendedName>
        <fullName evidence="3">GRAM domain-containing protein</fullName>
    </recommendedName>
</protein>
<sequence length="165" mass="17884">MRCMAPAFGTLSAMTPALWITVGIVFVVVLCIAFPILALVYVSKTLRARGAAEIAERFPAADVLLSDTFVQSYGQTSRGVTQARGNGVLALTKDELFFMLYVPQRELRIPLSSITGITTPRHHLGKTGGAKLLHVAFTTPAGEDAIAWRLVDLEGWIARIESLRG</sequence>
<dbReference type="EMBL" id="JX649896">
    <property type="protein sequence ID" value="AGC72229.1"/>
    <property type="molecule type" value="Genomic_DNA"/>
</dbReference>
<feature type="transmembrane region" description="Helical" evidence="1">
    <location>
        <begin position="17"/>
        <end position="42"/>
    </location>
</feature>
<dbReference type="AlphaFoldDB" id="L7VX79"/>
<reference evidence="2" key="1">
    <citation type="submission" date="2012-09" db="EMBL/GenBank/DDBJ databases">
        <title>Metagenomic Characterization of a Microbial Community in Wastewater Detects High Levels of Antibiotic Resistance.</title>
        <authorList>
            <person name="Abrams M."/>
            <person name="Caldwell A."/>
            <person name="Vandaei E."/>
            <person name="Lee W."/>
            <person name="Perrott J."/>
            <person name="Khan S.Y."/>
            <person name="Ta J."/>
            <person name="Romero D."/>
            <person name="Nguyen V."/>
            <person name="Pourmand N."/>
            <person name="Ouverney C.C."/>
        </authorList>
    </citation>
    <scope>NUCLEOTIDE SEQUENCE</scope>
</reference>
<organism evidence="2">
    <name type="scientific">uncultured bacterium A1Q1_fos_479</name>
    <dbReference type="NCBI Taxonomy" id="1256575"/>
    <lineage>
        <taxon>Bacteria</taxon>
        <taxon>environmental samples</taxon>
    </lineage>
</organism>
<name>L7VX79_9BACT</name>
<keyword evidence="1" id="KW-0472">Membrane</keyword>